<name>A0A0H5SJ29_HERHM</name>
<organism evidence="2 3">
    <name type="scientific">Herbinix hemicellulosilytica</name>
    <dbReference type="NCBI Taxonomy" id="1564487"/>
    <lineage>
        <taxon>Bacteria</taxon>
        <taxon>Bacillati</taxon>
        <taxon>Bacillota</taxon>
        <taxon>Clostridia</taxon>
        <taxon>Lachnospirales</taxon>
        <taxon>Lachnospiraceae</taxon>
        <taxon>Herbinix</taxon>
    </lineage>
</organism>
<dbReference type="PROSITE" id="PS50943">
    <property type="entry name" value="HTH_CROC1"/>
    <property type="match status" value="1"/>
</dbReference>
<dbReference type="InterPro" id="IPR010982">
    <property type="entry name" value="Lambda_DNA-bd_dom_sf"/>
</dbReference>
<dbReference type="EMBL" id="CVTD020000019">
    <property type="protein sequence ID" value="CRZ35080.1"/>
    <property type="molecule type" value="Genomic_DNA"/>
</dbReference>
<dbReference type="SUPFAM" id="SSF47413">
    <property type="entry name" value="lambda repressor-like DNA-binding domains"/>
    <property type="match status" value="1"/>
</dbReference>
<dbReference type="SMART" id="SM00530">
    <property type="entry name" value="HTH_XRE"/>
    <property type="match status" value="1"/>
</dbReference>
<dbReference type="GO" id="GO:0003677">
    <property type="term" value="F:DNA binding"/>
    <property type="evidence" value="ECO:0007669"/>
    <property type="project" value="InterPro"/>
</dbReference>
<dbReference type="RefSeq" id="WP_103203181.1">
    <property type="nucleotide sequence ID" value="NZ_CVTD020000019.1"/>
</dbReference>
<proteinExistence type="predicted"/>
<dbReference type="InterPro" id="IPR001387">
    <property type="entry name" value="Cro/C1-type_HTH"/>
</dbReference>
<dbReference type="Proteomes" id="UP000236497">
    <property type="component" value="Unassembled WGS sequence"/>
</dbReference>
<accession>A0A0H5SJ29</accession>
<dbReference type="Pfam" id="PF01381">
    <property type="entry name" value="HTH_3"/>
    <property type="match status" value="1"/>
</dbReference>
<keyword evidence="3" id="KW-1185">Reference proteome</keyword>
<feature type="domain" description="HTH cro/C1-type" evidence="1">
    <location>
        <begin position="12"/>
        <end position="54"/>
    </location>
</feature>
<gene>
    <name evidence="2" type="ORF">HHT355_1881</name>
</gene>
<dbReference type="CDD" id="cd00093">
    <property type="entry name" value="HTH_XRE"/>
    <property type="match status" value="1"/>
</dbReference>
<evidence type="ECO:0000313" key="2">
    <source>
        <dbReference type="EMBL" id="CRZ35080.1"/>
    </source>
</evidence>
<protein>
    <recommendedName>
        <fullName evidence="1">HTH cro/C1-type domain-containing protein</fullName>
    </recommendedName>
</protein>
<dbReference type="AlphaFoldDB" id="A0A0H5SJ29"/>
<sequence length="69" mass="7845">MKYDGYTVGPKLRQLRKDKKLSLYRVSEKTGLSQSSITQVEQGGRNLSMKILYRNRKTAVPLGAQQLCN</sequence>
<evidence type="ECO:0000259" key="1">
    <source>
        <dbReference type="PROSITE" id="PS50943"/>
    </source>
</evidence>
<dbReference type="OrthoDB" id="9781521at2"/>
<dbReference type="Gene3D" id="1.10.260.40">
    <property type="entry name" value="lambda repressor-like DNA-binding domains"/>
    <property type="match status" value="1"/>
</dbReference>
<reference evidence="2 3" key="1">
    <citation type="submission" date="2015-06" db="EMBL/GenBank/DDBJ databases">
        <authorList>
            <person name="Wibberg Daniel"/>
        </authorList>
    </citation>
    <scope>NUCLEOTIDE SEQUENCE [LARGE SCALE GENOMIC DNA]</scope>
    <source>
        <strain evidence="2 3">T3/55T</strain>
    </source>
</reference>
<evidence type="ECO:0000313" key="3">
    <source>
        <dbReference type="Proteomes" id="UP000236497"/>
    </source>
</evidence>